<gene>
    <name evidence="1" type="ORF">QQ020_18280</name>
</gene>
<dbReference type="InterPro" id="IPR014825">
    <property type="entry name" value="DNA_alkylation"/>
</dbReference>
<dbReference type="RefSeq" id="WP_346759367.1">
    <property type="nucleotide sequence ID" value="NZ_JAUJEB010000004.1"/>
</dbReference>
<dbReference type="InterPro" id="IPR016024">
    <property type="entry name" value="ARM-type_fold"/>
</dbReference>
<evidence type="ECO:0000313" key="2">
    <source>
        <dbReference type="Proteomes" id="UP001172083"/>
    </source>
</evidence>
<dbReference type="SUPFAM" id="SSF48371">
    <property type="entry name" value="ARM repeat"/>
    <property type="match status" value="1"/>
</dbReference>
<dbReference type="Gene3D" id="1.25.10.90">
    <property type="match status" value="1"/>
</dbReference>
<dbReference type="CDD" id="cd06561">
    <property type="entry name" value="AlkD_like"/>
    <property type="match status" value="1"/>
</dbReference>
<protein>
    <submittedName>
        <fullName evidence="1">DNA alkylation repair protein</fullName>
    </submittedName>
</protein>
<dbReference type="PANTHER" id="PTHR41291:SF1">
    <property type="entry name" value="DNA ALKYLATION REPAIR PROTEIN"/>
    <property type="match status" value="1"/>
</dbReference>
<keyword evidence="2" id="KW-1185">Reference proteome</keyword>
<dbReference type="EMBL" id="JAUJEB010000004">
    <property type="protein sequence ID" value="MDN5214030.1"/>
    <property type="molecule type" value="Genomic_DNA"/>
</dbReference>
<reference evidence="1" key="1">
    <citation type="submission" date="2023-06" db="EMBL/GenBank/DDBJ databases">
        <title>Genomic of Agaribacillus aureum.</title>
        <authorList>
            <person name="Wang G."/>
        </authorList>
    </citation>
    <scope>NUCLEOTIDE SEQUENCE</scope>
    <source>
        <strain evidence="1">BMA12</strain>
    </source>
</reference>
<dbReference type="Pfam" id="PF08713">
    <property type="entry name" value="DNA_alkylation"/>
    <property type="match status" value="1"/>
</dbReference>
<proteinExistence type="predicted"/>
<accession>A0ABT8L8E3</accession>
<dbReference type="Proteomes" id="UP001172083">
    <property type="component" value="Unassembled WGS sequence"/>
</dbReference>
<evidence type="ECO:0000313" key="1">
    <source>
        <dbReference type="EMBL" id="MDN5214030.1"/>
    </source>
</evidence>
<name>A0ABT8L8E3_9BACT</name>
<dbReference type="PANTHER" id="PTHR41291">
    <property type="entry name" value="DNA ALKYLATION REPAIR PROTEIN"/>
    <property type="match status" value="1"/>
</dbReference>
<organism evidence="1 2">
    <name type="scientific">Agaribacillus aureus</name>
    <dbReference type="NCBI Taxonomy" id="3051825"/>
    <lineage>
        <taxon>Bacteria</taxon>
        <taxon>Pseudomonadati</taxon>
        <taxon>Bacteroidota</taxon>
        <taxon>Cytophagia</taxon>
        <taxon>Cytophagales</taxon>
        <taxon>Splendidivirgaceae</taxon>
        <taxon>Agaribacillus</taxon>
    </lineage>
</organism>
<comment type="caution">
    <text evidence="1">The sequence shown here is derived from an EMBL/GenBank/DDBJ whole genome shotgun (WGS) entry which is preliminary data.</text>
</comment>
<sequence>MTTSEVLRELEQYGNEQTKKVLLKHGVKEPFFGVKVADLKKIQKKIKKDYQLALELFDSGNSDAMYLAGLIADESQMTEADLNKWAKDAYWYMISEYTVAWVTSETPFALKLGMEWIDSDHENIASSGWSTLANLISIKPDEELEVSTFSKLLDRVATEIHDERNRVRYTMNGFVIATAAYLAELTDKAVATAETIGKVYVDVGGTACKVPLATEYIQKIKDKGRIGKKRKEARC</sequence>